<accession>A0A8H7UW50</accession>
<keyword evidence="10" id="KW-1185">Reference proteome</keyword>
<feature type="domain" description="Trs120/TRAPPC9 first Ig-like" evidence="6">
    <location>
        <begin position="696"/>
        <end position="896"/>
    </location>
</feature>
<feature type="region of interest" description="Disordered" evidence="3">
    <location>
        <begin position="252"/>
        <end position="292"/>
    </location>
</feature>
<evidence type="ECO:0000256" key="1">
    <source>
        <dbReference type="ARBA" id="ARBA00004555"/>
    </source>
</evidence>
<evidence type="ECO:0000256" key="3">
    <source>
        <dbReference type="SAM" id="MobiDB-lite"/>
    </source>
</evidence>
<evidence type="ECO:0000259" key="6">
    <source>
        <dbReference type="Pfam" id="PF26254"/>
    </source>
</evidence>
<dbReference type="Pfam" id="PF08626">
    <property type="entry name" value="TRAPPC9-Trs120"/>
    <property type="match status" value="1"/>
</dbReference>
<dbReference type="Pfam" id="PF26280">
    <property type="entry name" value="Ig_TRAPPC9-Trs120_2nd"/>
    <property type="match status" value="1"/>
</dbReference>
<dbReference type="Proteomes" id="UP000650833">
    <property type="component" value="Unassembled WGS sequence"/>
</dbReference>
<dbReference type="Pfam" id="PF26282">
    <property type="entry name" value="Ig_TRAPPC9-Trs120_3rd"/>
    <property type="match status" value="1"/>
</dbReference>
<dbReference type="PANTHER" id="PTHR21512:SF5">
    <property type="entry name" value="TRAFFICKING PROTEIN PARTICLE COMPLEX SUBUNIT 9"/>
    <property type="match status" value="1"/>
</dbReference>
<evidence type="ECO:0000313" key="9">
    <source>
        <dbReference type="EMBL" id="KAG2197900.1"/>
    </source>
</evidence>
<evidence type="ECO:0000259" key="7">
    <source>
        <dbReference type="Pfam" id="PF26282"/>
    </source>
</evidence>
<dbReference type="InterPro" id="IPR058568">
    <property type="entry name" value="Ig_TRAPPC9_Trs120_4th"/>
</dbReference>
<feature type="compositionally biased region" description="Low complexity" evidence="3">
    <location>
        <begin position="377"/>
        <end position="386"/>
    </location>
</feature>
<comment type="caution">
    <text evidence="9">The sequence shown here is derived from an EMBL/GenBank/DDBJ whole genome shotgun (WGS) entry which is preliminary data.</text>
</comment>
<gene>
    <name evidence="9" type="ORF">INT46_008678</name>
</gene>
<dbReference type="Pfam" id="PF26251">
    <property type="entry name" value="TPR_TRAPPC9-Trs120"/>
    <property type="match status" value="1"/>
</dbReference>
<feature type="compositionally biased region" description="Low complexity" evidence="3">
    <location>
        <begin position="212"/>
        <end position="229"/>
    </location>
</feature>
<dbReference type="EMBL" id="JAEPRC010000411">
    <property type="protein sequence ID" value="KAG2197900.1"/>
    <property type="molecule type" value="Genomic_DNA"/>
</dbReference>
<feature type="region of interest" description="Disordered" evidence="3">
    <location>
        <begin position="198"/>
        <end position="238"/>
    </location>
</feature>
<organism evidence="9 10">
    <name type="scientific">Mucor plumbeus</name>
    <dbReference type="NCBI Taxonomy" id="97098"/>
    <lineage>
        <taxon>Eukaryota</taxon>
        <taxon>Fungi</taxon>
        <taxon>Fungi incertae sedis</taxon>
        <taxon>Mucoromycota</taxon>
        <taxon>Mucoromycotina</taxon>
        <taxon>Mucoromycetes</taxon>
        <taxon>Mucorales</taxon>
        <taxon>Mucorineae</taxon>
        <taxon>Mucoraceae</taxon>
        <taxon>Mucor</taxon>
    </lineage>
</organism>
<dbReference type="GO" id="GO:0005802">
    <property type="term" value="C:trans-Golgi network"/>
    <property type="evidence" value="ECO:0007669"/>
    <property type="project" value="TreeGrafter"/>
</dbReference>
<evidence type="ECO:0000256" key="2">
    <source>
        <dbReference type="ARBA" id="ARBA00023034"/>
    </source>
</evidence>
<proteinExistence type="predicted"/>
<dbReference type="Pfam" id="PF26254">
    <property type="entry name" value="Ig_TRAPPC9-Trs120_1st"/>
    <property type="match status" value="1"/>
</dbReference>
<feature type="compositionally biased region" description="Basic and acidic residues" evidence="3">
    <location>
        <begin position="871"/>
        <end position="881"/>
    </location>
</feature>
<dbReference type="InterPro" id="IPR058563">
    <property type="entry name" value="Trs120_TRAPPC9_N"/>
</dbReference>
<dbReference type="InterPro" id="IPR013935">
    <property type="entry name" value="Trs120_TRAPPC9"/>
</dbReference>
<evidence type="ECO:0000313" key="10">
    <source>
        <dbReference type="Proteomes" id="UP000650833"/>
    </source>
</evidence>
<dbReference type="InterPro" id="IPR058564">
    <property type="entry name" value="TPR_TRAPPC9_Trs120"/>
</dbReference>
<feature type="domain" description="Trs120/TRAPPC9 fourth Ig-like" evidence="8">
    <location>
        <begin position="1272"/>
        <end position="1396"/>
    </location>
</feature>
<dbReference type="InterPro" id="IPR058567">
    <property type="entry name" value="Ig_TRAPPC9_Trs120_3rd"/>
</dbReference>
<evidence type="ECO:0000259" key="8">
    <source>
        <dbReference type="Pfam" id="PF26283"/>
    </source>
</evidence>
<feature type="domain" description="Trs120/TRAPPC9 third Ig-like" evidence="7">
    <location>
        <begin position="1070"/>
        <end position="1268"/>
    </location>
</feature>
<dbReference type="Pfam" id="PF26283">
    <property type="entry name" value="Ig_TRAPPC9-Trs120_4th"/>
    <property type="match status" value="1"/>
</dbReference>
<comment type="subcellular location">
    <subcellularLocation>
        <location evidence="1">Golgi apparatus</location>
    </subcellularLocation>
</comment>
<dbReference type="PANTHER" id="PTHR21512">
    <property type="entry name" value="TRAFFICKING PROTEIN PARTICLE COMPLEX SUBUNIT 9"/>
    <property type="match status" value="1"/>
</dbReference>
<sequence>MDLALDITSACRVRVLLVPVSPIKKSTFWHHVELVRKFSLVRLGDVTPDLHQGANAKFSSQVFQEGQMHFQFVTKYNRDHCHLEDFQPHRRIFGVIGIMDCQEWKDKDLSEGYKKFVDMLGQYPTAVATRCFAFDPNENQPDDTKGLIMIPNVGNMSFYMSTMICDFASEILDQFASIAERIESLKVLESPIPAGYIPRSFDSTNGNNRLIQPQPSSSSPHQPNRNSQPVGPIPTSSISSSFLKRASTTAANSRKNLASANSPPTPKPSLSRSTTFTGSAMTIPGDAGRTLQRTPGRIKKLLADFYLLAGRLPDAVKHYNEAIDMAQNSYDYLWLSSAKEGLACTNILLAFLQADTGHIVSRQTLTNEDDALADPSPTTTTTTTPPNEESKKPLTIVTEITNMYEDLLQTYVKVNSTTSIPIPKLVFAEACLKISRFLMIIFLNGGWNDALLAKIVQTSPSESILKREGRFMSVSDLVKCKGSGLTRFSIAKWITKIWIMDVDDMPMIDQINIMTQMSSVLSTIGYHRKSAWFMYETLNRMIPLLIQGRAAMASSSPNKKSPGKGDDGILEVLKRICEVYGIGESNVQDGGTLQMMQNKFNNQQEKTDHSVKADIVGFGWAALQIDILRECIVISEAIQDHASMLYYTTVLLKNLYQHISKDEQIRLASSIQRIVNISKRSGQVDNNVNYWGFNIVKSIQPIPPIPRKAIYQHPLLIAKALAASKEGRASSGDPFIYNPFAKKKNDKPQINLIKDEVCEFKVVLTNPFGFDLELSNVVLSTSGIEFLAIPTATTITANDTLTLRLMGTPLETGSLVIRGCIIKITGFAEQEFMNEKQEVKKVEQPKNSKDIIQQSIESERYKYTGLQALSKKSDQDHKPAEKVPTGNTNQESLNVIDDQPLLKIKSTSLLHGAVMLFEGEMTHISIEVENIGNIPVDFLTLSFTDSTTIHPKPINPELPTEEQYEIELYTKGTPVFSWEGSKADSNQIGKKINLPPGEYIEILVNIYGKQGCTGGAIHVDYGYLDRAIKDRSEKFIEQEESINDDLPATLYTRQLYLPIMITVYQNLEPLNWDVLYLRDNMSVTESMVKEANDKIQSLDIKHIESAEQPVEQLLVITQQANDNDDKNPYCLLTFDVRNTWTIPFDIEFTVDNSNEKDDAKIDNLLRSVVTIQPALTKRMVLPLKKLFLTSEQRLQPIPSFEPNKQFVVSQAPKMAPEQEKARLQMFWYREQMLSRVKATWQCRSNGRGGIINLRPSLRLTNLQLNVLKKQDIEFIVDMSKEGVETTGHRQFRCQVNSFVHMNVTIANRQVRPVKLILRVQPVQSYNDGAKEYDLTEKLLMQGVSQLVLPEIPPNGEITHEIPLCFLSRGKFEFLYHVEDVHTREMYYDHDWAFVNVFDE</sequence>
<keyword evidence="2" id="KW-0333">Golgi apparatus</keyword>
<dbReference type="OrthoDB" id="27962at2759"/>
<feature type="region of interest" description="Disordered" evidence="3">
    <location>
        <begin position="366"/>
        <end position="391"/>
    </location>
</feature>
<name>A0A8H7UW50_9FUNG</name>
<feature type="domain" description="Trs120/TRAPPC9 N-terminal" evidence="4">
    <location>
        <begin position="5"/>
        <end position="359"/>
    </location>
</feature>
<feature type="compositionally biased region" description="Polar residues" evidence="3">
    <location>
        <begin position="252"/>
        <end position="280"/>
    </location>
</feature>
<reference evidence="9" key="1">
    <citation type="submission" date="2020-12" db="EMBL/GenBank/DDBJ databases">
        <title>Metabolic potential, ecology and presence of endohyphal bacteria is reflected in genomic diversity of Mucoromycotina.</title>
        <authorList>
            <person name="Muszewska A."/>
            <person name="Okrasinska A."/>
            <person name="Steczkiewicz K."/>
            <person name="Drgas O."/>
            <person name="Orlowska M."/>
            <person name="Perlinska-Lenart U."/>
            <person name="Aleksandrzak-Piekarczyk T."/>
            <person name="Szatraj K."/>
            <person name="Zielenkiewicz U."/>
            <person name="Pilsyk S."/>
            <person name="Malc E."/>
            <person name="Mieczkowski P."/>
            <person name="Kruszewska J.S."/>
            <person name="Biernat P."/>
            <person name="Pawlowska J."/>
        </authorList>
    </citation>
    <scope>NUCLEOTIDE SEQUENCE</scope>
    <source>
        <strain evidence="9">CBS 226.32</strain>
    </source>
</reference>
<feature type="region of interest" description="Disordered" evidence="3">
    <location>
        <begin position="871"/>
        <end position="892"/>
    </location>
</feature>
<feature type="domain" description="Trs120/TRAPPC9 TPR region" evidence="5">
    <location>
        <begin position="399"/>
        <end position="681"/>
    </location>
</feature>
<evidence type="ECO:0000259" key="5">
    <source>
        <dbReference type="Pfam" id="PF26251"/>
    </source>
</evidence>
<protein>
    <submittedName>
        <fullName evidence="9">Uncharacterized protein</fullName>
    </submittedName>
</protein>
<evidence type="ECO:0000259" key="4">
    <source>
        <dbReference type="Pfam" id="PF08626"/>
    </source>
</evidence>
<feature type="compositionally biased region" description="Polar residues" evidence="3">
    <location>
        <begin position="201"/>
        <end position="211"/>
    </location>
</feature>
<dbReference type="InterPro" id="IPR058565">
    <property type="entry name" value="Ig_TRAPPC9_Trs120_1st"/>
</dbReference>